<dbReference type="Gene3D" id="1.10.220.10">
    <property type="entry name" value="Annexin"/>
    <property type="match status" value="4"/>
</dbReference>
<proteinExistence type="inferred from homology"/>
<dbReference type="FunFam" id="1.10.220.10:FF:000001">
    <property type="entry name" value="Annexin"/>
    <property type="match status" value="1"/>
</dbReference>
<comment type="domain">
    <text evidence="4">A pair of annexin repeats may form one binding site for calcium and phospholipid.</text>
</comment>
<evidence type="ECO:0000256" key="1">
    <source>
        <dbReference type="ARBA" id="ARBA00007831"/>
    </source>
</evidence>
<keyword evidence="4" id="KW-0106">Calcium</keyword>
<comment type="similarity">
    <text evidence="1 4">Belongs to the annexin family.</text>
</comment>
<dbReference type="GO" id="GO:0005634">
    <property type="term" value="C:nucleus"/>
    <property type="evidence" value="ECO:0007669"/>
    <property type="project" value="TreeGrafter"/>
</dbReference>
<dbReference type="InterPro" id="IPR018252">
    <property type="entry name" value="Annexin_repeat_CS"/>
</dbReference>
<dbReference type="GO" id="GO:0001786">
    <property type="term" value="F:phosphatidylserine binding"/>
    <property type="evidence" value="ECO:0007669"/>
    <property type="project" value="TreeGrafter"/>
</dbReference>
<dbReference type="FunFam" id="1.10.220.10:FF:000005">
    <property type="entry name" value="Annexin"/>
    <property type="match status" value="1"/>
</dbReference>
<keyword evidence="3 4" id="KW-0041">Annexin</keyword>
<evidence type="ECO:0000313" key="5">
    <source>
        <dbReference type="EMBL" id="CAG9805987.1"/>
    </source>
</evidence>
<organism evidence="5 6">
    <name type="scientific">Chironomus riparius</name>
    <dbReference type="NCBI Taxonomy" id="315576"/>
    <lineage>
        <taxon>Eukaryota</taxon>
        <taxon>Metazoa</taxon>
        <taxon>Ecdysozoa</taxon>
        <taxon>Arthropoda</taxon>
        <taxon>Hexapoda</taxon>
        <taxon>Insecta</taxon>
        <taxon>Pterygota</taxon>
        <taxon>Neoptera</taxon>
        <taxon>Endopterygota</taxon>
        <taxon>Diptera</taxon>
        <taxon>Nematocera</taxon>
        <taxon>Chironomoidea</taxon>
        <taxon>Chironomidae</taxon>
        <taxon>Chironominae</taxon>
        <taxon>Chironomus</taxon>
    </lineage>
</organism>
<dbReference type="SUPFAM" id="SSF47874">
    <property type="entry name" value="Annexin"/>
    <property type="match status" value="1"/>
</dbReference>
<dbReference type="InterPro" id="IPR001464">
    <property type="entry name" value="Annexin"/>
</dbReference>
<keyword evidence="6" id="KW-1185">Reference proteome</keyword>
<dbReference type="GO" id="GO:0005886">
    <property type="term" value="C:plasma membrane"/>
    <property type="evidence" value="ECO:0007669"/>
    <property type="project" value="TreeGrafter"/>
</dbReference>
<accession>A0A9N9WVW2</accession>
<dbReference type="GO" id="GO:0005737">
    <property type="term" value="C:cytoplasm"/>
    <property type="evidence" value="ECO:0007669"/>
    <property type="project" value="TreeGrafter"/>
</dbReference>
<dbReference type="PRINTS" id="PR00196">
    <property type="entry name" value="ANNEXIN"/>
</dbReference>
<dbReference type="InterPro" id="IPR018502">
    <property type="entry name" value="Annexin_repeat"/>
</dbReference>
<dbReference type="GO" id="GO:0005544">
    <property type="term" value="F:calcium-dependent phospholipid binding"/>
    <property type="evidence" value="ECO:0007669"/>
    <property type="project" value="UniProtKB-KW"/>
</dbReference>
<dbReference type="PROSITE" id="PS00223">
    <property type="entry name" value="ANNEXIN_1"/>
    <property type="match status" value="1"/>
</dbReference>
<dbReference type="GO" id="GO:0012506">
    <property type="term" value="C:vesicle membrane"/>
    <property type="evidence" value="ECO:0007669"/>
    <property type="project" value="TreeGrafter"/>
</dbReference>
<keyword evidence="4" id="KW-0111">Calcium/phospholipid-binding</keyword>
<dbReference type="EMBL" id="OU895878">
    <property type="protein sequence ID" value="CAG9805987.1"/>
    <property type="molecule type" value="Genomic_DNA"/>
</dbReference>
<reference evidence="5" key="2">
    <citation type="submission" date="2022-10" db="EMBL/GenBank/DDBJ databases">
        <authorList>
            <consortium name="ENA_rothamsted_submissions"/>
            <consortium name="culmorum"/>
            <person name="King R."/>
        </authorList>
    </citation>
    <scope>NUCLEOTIDE SEQUENCE</scope>
</reference>
<dbReference type="AlphaFoldDB" id="A0A9N9WVW2"/>
<protein>
    <recommendedName>
        <fullName evidence="4">Annexin</fullName>
    </recommendedName>
</protein>
<evidence type="ECO:0000256" key="2">
    <source>
        <dbReference type="ARBA" id="ARBA00022737"/>
    </source>
</evidence>
<keyword evidence="2 4" id="KW-0677">Repeat</keyword>
<name>A0A9N9WVW2_9DIPT</name>
<dbReference type="Pfam" id="PF00191">
    <property type="entry name" value="Annexin"/>
    <property type="match status" value="4"/>
</dbReference>
<gene>
    <name evidence="5" type="ORF">CHIRRI_LOCUS8853</name>
</gene>
<dbReference type="PANTHER" id="PTHR10502:SF102">
    <property type="entry name" value="ANNEXIN B11"/>
    <property type="match status" value="1"/>
</dbReference>
<dbReference type="InterPro" id="IPR037104">
    <property type="entry name" value="Annexin_sf"/>
</dbReference>
<dbReference type="GO" id="GO:0005509">
    <property type="term" value="F:calcium ion binding"/>
    <property type="evidence" value="ECO:0007669"/>
    <property type="project" value="InterPro"/>
</dbReference>
<dbReference type="Proteomes" id="UP001153620">
    <property type="component" value="Chromosome 2"/>
</dbReference>
<reference evidence="5" key="1">
    <citation type="submission" date="2022-01" db="EMBL/GenBank/DDBJ databases">
        <authorList>
            <person name="King R."/>
        </authorList>
    </citation>
    <scope>NUCLEOTIDE SEQUENCE</scope>
</reference>
<evidence type="ECO:0000256" key="4">
    <source>
        <dbReference type="RuleBase" id="RU003540"/>
    </source>
</evidence>
<dbReference type="PROSITE" id="PS51897">
    <property type="entry name" value="ANNEXIN_2"/>
    <property type="match status" value="4"/>
</dbReference>
<dbReference type="OrthoDB" id="37886at2759"/>
<evidence type="ECO:0000256" key="3">
    <source>
        <dbReference type="ARBA" id="ARBA00023216"/>
    </source>
</evidence>
<evidence type="ECO:0000313" key="6">
    <source>
        <dbReference type="Proteomes" id="UP001153620"/>
    </source>
</evidence>
<dbReference type="PANTHER" id="PTHR10502">
    <property type="entry name" value="ANNEXIN"/>
    <property type="match status" value="1"/>
</dbReference>
<dbReference type="SMART" id="SM00335">
    <property type="entry name" value="ANX"/>
    <property type="match status" value="4"/>
</dbReference>
<sequence length="319" mass="36352">MNPNFNPSLKPVENFDAYNDAENLQNAIKGVGTDSKTLINILCRRTDDQRIKIVKAYSQLFNKNLQHEIISGITGNFQNVLFGLLTPKNEFYANEIYEVLSSKSKILDLIVDVLCLMTNKEINDISNAYQRLYDKSLEQHMREQLSGHFENMLISLAEGKRIENPMDEKNAFQVDARLLKEAINRIFKDEAKIVEVFGCRSTEHLKLMAKEYEAIKGVSLEDDIKSKFHGCFKDALLLRLNPESQCKHFSRRLHRSMAGIGTNDSTLIRICISRCEIDMNDIKAEFQSKFSESLMSFIKGDTSGNYKKALLALCGEATD</sequence>